<dbReference type="Proteomes" id="UP000051461">
    <property type="component" value="Unassembled WGS sequence"/>
</dbReference>
<protein>
    <submittedName>
        <fullName evidence="4">Polyamine N-acetyltransferase</fullName>
    </submittedName>
</protein>
<dbReference type="InterPro" id="IPR050832">
    <property type="entry name" value="Bact_Acetyltransf"/>
</dbReference>
<dbReference type="Gene3D" id="3.40.630.30">
    <property type="match status" value="1"/>
</dbReference>
<evidence type="ECO:0000313" key="4">
    <source>
        <dbReference type="EMBL" id="KRK36719.1"/>
    </source>
</evidence>
<comment type="caution">
    <text evidence="4">The sequence shown here is derived from an EMBL/GenBank/DDBJ whole genome shotgun (WGS) entry which is preliminary data.</text>
</comment>
<keyword evidence="2" id="KW-0012">Acyltransferase</keyword>
<keyword evidence="1 4" id="KW-0808">Transferase</keyword>
<dbReference type="RefSeq" id="WP_057904588.1">
    <property type="nucleotide sequence ID" value="NZ_AZDA01000058.1"/>
</dbReference>
<dbReference type="GO" id="GO:0016747">
    <property type="term" value="F:acyltransferase activity, transferring groups other than amino-acyl groups"/>
    <property type="evidence" value="ECO:0007669"/>
    <property type="project" value="InterPro"/>
</dbReference>
<dbReference type="CDD" id="cd04301">
    <property type="entry name" value="NAT_SF"/>
    <property type="match status" value="1"/>
</dbReference>
<name>A0A0R1GRY7_9LACO</name>
<dbReference type="SUPFAM" id="SSF55729">
    <property type="entry name" value="Acyl-CoA N-acyltransferases (Nat)"/>
    <property type="match status" value="1"/>
</dbReference>
<dbReference type="AlphaFoldDB" id="A0A0R1GRY7"/>
<proteinExistence type="predicted"/>
<keyword evidence="5" id="KW-1185">Reference proteome</keyword>
<dbReference type="PANTHER" id="PTHR43877">
    <property type="entry name" value="AMINOALKYLPHOSPHONATE N-ACETYLTRANSFERASE-RELATED-RELATED"/>
    <property type="match status" value="1"/>
</dbReference>
<evidence type="ECO:0000256" key="1">
    <source>
        <dbReference type="ARBA" id="ARBA00022679"/>
    </source>
</evidence>
<dbReference type="PATRIC" id="fig|1423726.3.peg.3062"/>
<dbReference type="OrthoDB" id="7205533at2"/>
<reference evidence="4 5" key="1">
    <citation type="journal article" date="2015" name="Genome Announc.">
        <title>Expanding the biotechnology potential of lactobacilli through comparative genomics of 213 strains and associated genera.</title>
        <authorList>
            <person name="Sun Z."/>
            <person name="Harris H.M."/>
            <person name="McCann A."/>
            <person name="Guo C."/>
            <person name="Argimon S."/>
            <person name="Zhang W."/>
            <person name="Yang X."/>
            <person name="Jeffery I.B."/>
            <person name="Cooney J.C."/>
            <person name="Kagawa T.F."/>
            <person name="Liu W."/>
            <person name="Song Y."/>
            <person name="Salvetti E."/>
            <person name="Wrobel A."/>
            <person name="Rasinkangas P."/>
            <person name="Parkhill J."/>
            <person name="Rea M.C."/>
            <person name="O'Sullivan O."/>
            <person name="Ritari J."/>
            <person name="Douillard F.P."/>
            <person name="Paul Ross R."/>
            <person name="Yang R."/>
            <person name="Briner A.E."/>
            <person name="Felis G.E."/>
            <person name="de Vos W.M."/>
            <person name="Barrangou R."/>
            <person name="Klaenhammer T.R."/>
            <person name="Caufield P.W."/>
            <person name="Cui Y."/>
            <person name="Zhang H."/>
            <person name="O'Toole P.W."/>
        </authorList>
    </citation>
    <scope>NUCLEOTIDE SEQUENCE [LARGE SCALE GENOMIC DNA]</scope>
    <source>
        <strain evidence="4 5">DSM 20003</strain>
    </source>
</reference>
<dbReference type="STRING" id="1423726.FC07_GL002950"/>
<dbReference type="PROSITE" id="PS51186">
    <property type="entry name" value="GNAT"/>
    <property type="match status" value="1"/>
</dbReference>
<evidence type="ECO:0000259" key="3">
    <source>
        <dbReference type="PROSITE" id="PS51186"/>
    </source>
</evidence>
<dbReference type="PANTHER" id="PTHR43877:SF2">
    <property type="entry name" value="AMINOALKYLPHOSPHONATE N-ACETYLTRANSFERASE-RELATED"/>
    <property type="match status" value="1"/>
</dbReference>
<dbReference type="Pfam" id="PF00583">
    <property type="entry name" value="Acetyltransf_1"/>
    <property type="match status" value="1"/>
</dbReference>
<dbReference type="InterPro" id="IPR000182">
    <property type="entry name" value="GNAT_dom"/>
</dbReference>
<gene>
    <name evidence="4" type="ORF">FC07_GL002950</name>
</gene>
<dbReference type="InterPro" id="IPR016181">
    <property type="entry name" value="Acyl_CoA_acyltransferase"/>
</dbReference>
<feature type="domain" description="N-acetyltransferase" evidence="3">
    <location>
        <begin position="3"/>
        <end position="172"/>
    </location>
</feature>
<dbReference type="EMBL" id="AZDA01000058">
    <property type="protein sequence ID" value="KRK36719.1"/>
    <property type="molecule type" value="Genomic_DNA"/>
</dbReference>
<sequence>MTIQLKQATAADLETLRAIGIETFTDTFGAFNTPDNMQTYLQAAYAPTLLQQELATAGSTFQLLYVDEQLAGYLKLNVDQAQSEPRGTQTLEVERIYIRSAFKRQGLGRYLINDAIRQAQAQQKSSLWLGVWEHNTPAYQFYQAMGFHETGSHVFQLGTDAQRDLIMEKALKNAR</sequence>
<organism evidence="4 5">
    <name type="scientific">Loigolactobacillus bifermentans DSM 20003</name>
    <dbReference type="NCBI Taxonomy" id="1423726"/>
    <lineage>
        <taxon>Bacteria</taxon>
        <taxon>Bacillati</taxon>
        <taxon>Bacillota</taxon>
        <taxon>Bacilli</taxon>
        <taxon>Lactobacillales</taxon>
        <taxon>Lactobacillaceae</taxon>
        <taxon>Loigolactobacillus</taxon>
    </lineage>
</organism>
<accession>A0A0R1GRY7</accession>
<evidence type="ECO:0000256" key="2">
    <source>
        <dbReference type="ARBA" id="ARBA00023315"/>
    </source>
</evidence>
<evidence type="ECO:0000313" key="5">
    <source>
        <dbReference type="Proteomes" id="UP000051461"/>
    </source>
</evidence>